<keyword evidence="2 3" id="KW-0040">ANK repeat</keyword>
<protein>
    <recommendedName>
        <fullName evidence="4">Clr5 domain-containing protein</fullName>
    </recommendedName>
</protein>
<reference evidence="5" key="1">
    <citation type="journal article" date="2023" name="Mol. Phylogenet. Evol.">
        <title>Genome-scale phylogeny and comparative genomics of the fungal order Sordariales.</title>
        <authorList>
            <person name="Hensen N."/>
            <person name="Bonometti L."/>
            <person name="Westerberg I."/>
            <person name="Brannstrom I.O."/>
            <person name="Guillou S."/>
            <person name="Cros-Aarteil S."/>
            <person name="Calhoun S."/>
            <person name="Haridas S."/>
            <person name="Kuo A."/>
            <person name="Mondo S."/>
            <person name="Pangilinan J."/>
            <person name="Riley R."/>
            <person name="LaButti K."/>
            <person name="Andreopoulos B."/>
            <person name="Lipzen A."/>
            <person name="Chen C."/>
            <person name="Yan M."/>
            <person name="Daum C."/>
            <person name="Ng V."/>
            <person name="Clum A."/>
            <person name="Steindorff A."/>
            <person name="Ohm R.A."/>
            <person name="Martin F."/>
            <person name="Silar P."/>
            <person name="Natvig D.O."/>
            <person name="Lalanne C."/>
            <person name="Gautier V."/>
            <person name="Ament-Velasquez S.L."/>
            <person name="Kruys A."/>
            <person name="Hutchinson M.I."/>
            <person name="Powell A.J."/>
            <person name="Barry K."/>
            <person name="Miller A.N."/>
            <person name="Grigoriev I.V."/>
            <person name="Debuchy R."/>
            <person name="Gladieux P."/>
            <person name="Hiltunen Thoren M."/>
            <person name="Johannesson H."/>
        </authorList>
    </citation>
    <scope>NUCLEOTIDE SEQUENCE</scope>
    <source>
        <strain evidence="5">CBS 990.96</strain>
    </source>
</reference>
<dbReference type="EMBL" id="MU865459">
    <property type="protein sequence ID" value="KAK4222691.1"/>
    <property type="molecule type" value="Genomic_DNA"/>
</dbReference>
<dbReference type="SUPFAM" id="SSF48403">
    <property type="entry name" value="Ankyrin repeat"/>
    <property type="match status" value="1"/>
</dbReference>
<feature type="domain" description="Clr5" evidence="4">
    <location>
        <begin position="4"/>
        <end position="56"/>
    </location>
</feature>
<accession>A0AAN6YRC8</accession>
<sequence>MPTPDEWEAHRPRIVHLFVEENHTVQDIVGIMKVAHGFEASNPSYERKLRIWNVKKNKMGDKGWKQVEKNIGEGKQREVYCDGVLIPSAKLRREISRYGMMGRTLRGKYAIMMGRRSVSSSPEPSDSLFVCPPVPIYQCVKWDAESPWLAFVSTLQELGSQVVGRQLSRKYDRSESNGTHLLLTKNLWAYEESYTRKVYTGLDRLAWERDSDERISSMAHGQRGRTQVAQDISLKANVVALAIRDLCLSSALKLGRIDVLEAMLSAGVDVKSPVAISSFYRAKFPLQIAAEIKDEERSLQAYPEIRTRRVSGMTTVLGLAARTGSMEMCKFLLVEKHADIDAPRPMSIDDDSISEFGDPFFPLTIACNYGHIEIVRLLIENGASIPLPDQFGLGMAPDAAEPRHSLLDSFILEFGVRSSPRVCLDVCELLIQKGAPLDSALWTAIESKNLDLVRYFLAHDPPLHAPTWFQPKKTPLGLAIESGDVTIARAVYDSRGVETGELKAIPKQEMMDFYGESWVSCSTLKIKTLDDPEDDSERGDPERNARVRRILEYDINLSGPGISPDGPLEDAIYYWWCLDPTLIEHLLQRGAPVGLETLWCAVWTICENGRVEEGVVFQNLNLVLKYIPDAWKHGSTEGPLNSYIKWDAMGYFSSSTNDMECPAIILAAEEGLRETVQLLLKSVCWGARIVGVAYTNAIDAGKFLIAEDLLEMEPQLSLEEVLLHKADPNGAPGTEGASALQYAAMEGNLVMVHKLLDGGADVNQPGSVKYGRTTVEGAAEHGRLEVLDLLLRRGGKIACSRGGKTHTHAVWLAKKEGAAARLLMSQKEFAHLEDDSERPPCSDDDLESESQDHCTIPITEYSESGHDQSLVMDDVEMARGSEASSAGVAEVVENQNDPSLPDLPLDPELSMALLPGEEAAVFANEAWKGWPEDNTRIPGVEDEHLVWDSDLASGLRISVTI</sequence>
<dbReference type="PANTHER" id="PTHR24198">
    <property type="entry name" value="ANKYRIN REPEAT AND PROTEIN KINASE DOMAIN-CONTAINING PROTEIN"/>
    <property type="match status" value="1"/>
</dbReference>
<keyword evidence="6" id="KW-1185">Reference proteome</keyword>
<evidence type="ECO:0000313" key="5">
    <source>
        <dbReference type="EMBL" id="KAK4222691.1"/>
    </source>
</evidence>
<dbReference type="Gene3D" id="1.25.40.20">
    <property type="entry name" value="Ankyrin repeat-containing domain"/>
    <property type="match status" value="3"/>
</dbReference>
<name>A0AAN6YRC8_9PEZI</name>
<dbReference type="Pfam" id="PF14420">
    <property type="entry name" value="Clr5"/>
    <property type="match status" value="1"/>
</dbReference>
<dbReference type="InterPro" id="IPR025676">
    <property type="entry name" value="Clr5_dom"/>
</dbReference>
<evidence type="ECO:0000313" key="6">
    <source>
        <dbReference type="Proteomes" id="UP001301958"/>
    </source>
</evidence>
<evidence type="ECO:0000259" key="4">
    <source>
        <dbReference type="Pfam" id="PF14420"/>
    </source>
</evidence>
<evidence type="ECO:0000256" key="3">
    <source>
        <dbReference type="PROSITE-ProRule" id="PRU00023"/>
    </source>
</evidence>
<dbReference type="Proteomes" id="UP001301958">
    <property type="component" value="Unassembled WGS sequence"/>
</dbReference>
<keyword evidence="1" id="KW-0677">Repeat</keyword>
<proteinExistence type="predicted"/>
<dbReference type="SMART" id="SM00248">
    <property type="entry name" value="ANK"/>
    <property type="match status" value="8"/>
</dbReference>
<evidence type="ECO:0000256" key="2">
    <source>
        <dbReference type="ARBA" id="ARBA00023043"/>
    </source>
</evidence>
<dbReference type="AlphaFoldDB" id="A0AAN6YRC8"/>
<feature type="repeat" description="ANK" evidence="3">
    <location>
        <begin position="735"/>
        <end position="767"/>
    </location>
</feature>
<comment type="caution">
    <text evidence="5">The sequence shown here is derived from an EMBL/GenBank/DDBJ whole genome shotgun (WGS) entry which is preliminary data.</text>
</comment>
<dbReference type="PROSITE" id="PS50088">
    <property type="entry name" value="ANK_REPEAT"/>
    <property type="match status" value="3"/>
</dbReference>
<evidence type="ECO:0000256" key="1">
    <source>
        <dbReference type="ARBA" id="ARBA00022737"/>
    </source>
</evidence>
<reference evidence="5" key="2">
    <citation type="submission" date="2023-05" db="EMBL/GenBank/DDBJ databases">
        <authorList>
            <consortium name="Lawrence Berkeley National Laboratory"/>
            <person name="Steindorff A."/>
            <person name="Hensen N."/>
            <person name="Bonometti L."/>
            <person name="Westerberg I."/>
            <person name="Brannstrom I.O."/>
            <person name="Guillou S."/>
            <person name="Cros-Aarteil S."/>
            <person name="Calhoun S."/>
            <person name="Haridas S."/>
            <person name="Kuo A."/>
            <person name="Mondo S."/>
            <person name="Pangilinan J."/>
            <person name="Riley R."/>
            <person name="Labutti K."/>
            <person name="Andreopoulos B."/>
            <person name="Lipzen A."/>
            <person name="Chen C."/>
            <person name="Yanf M."/>
            <person name="Daum C."/>
            <person name="Ng V."/>
            <person name="Clum A."/>
            <person name="Ohm R."/>
            <person name="Martin F."/>
            <person name="Silar P."/>
            <person name="Natvig D."/>
            <person name="Lalanne C."/>
            <person name="Gautier V."/>
            <person name="Ament-Velasquez S.L."/>
            <person name="Kruys A."/>
            <person name="Hutchinson M.I."/>
            <person name="Powell A.J."/>
            <person name="Barry K."/>
            <person name="Miller A.N."/>
            <person name="Grigoriev I.V."/>
            <person name="Debuchy R."/>
            <person name="Gladieux P."/>
            <person name="Thoren M.H."/>
            <person name="Johannesson H."/>
        </authorList>
    </citation>
    <scope>NUCLEOTIDE SEQUENCE</scope>
    <source>
        <strain evidence="5">CBS 990.96</strain>
    </source>
</reference>
<dbReference type="InterPro" id="IPR036770">
    <property type="entry name" value="Ankyrin_rpt-contain_sf"/>
</dbReference>
<feature type="repeat" description="ANK" evidence="3">
    <location>
        <begin position="358"/>
        <end position="390"/>
    </location>
</feature>
<gene>
    <name evidence="5" type="ORF">QBC38DRAFT_549056</name>
</gene>
<feature type="repeat" description="ANK" evidence="3">
    <location>
        <begin position="770"/>
        <end position="797"/>
    </location>
</feature>
<organism evidence="5 6">
    <name type="scientific">Podospora fimiseda</name>
    <dbReference type="NCBI Taxonomy" id="252190"/>
    <lineage>
        <taxon>Eukaryota</taxon>
        <taxon>Fungi</taxon>
        <taxon>Dikarya</taxon>
        <taxon>Ascomycota</taxon>
        <taxon>Pezizomycotina</taxon>
        <taxon>Sordariomycetes</taxon>
        <taxon>Sordariomycetidae</taxon>
        <taxon>Sordariales</taxon>
        <taxon>Podosporaceae</taxon>
        <taxon>Podospora</taxon>
    </lineage>
</organism>
<dbReference type="PROSITE" id="PS50297">
    <property type="entry name" value="ANK_REP_REGION"/>
    <property type="match status" value="3"/>
</dbReference>
<dbReference type="PANTHER" id="PTHR24198:SF165">
    <property type="entry name" value="ANKYRIN REPEAT-CONTAINING PROTEIN-RELATED"/>
    <property type="match status" value="1"/>
</dbReference>
<dbReference type="Pfam" id="PF12796">
    <property type="entry name" value="Ank_2"/>
    <property type="match status" value="2"/>
</dbReference>
<dbReference type="InterPro" id="IPR002110">
    <property type="entry name" value="Ankyrin_rpt"/>
</dbReference>